<name>A0A2X0WH43_9GAMM</name>
<evidence type="ECO:0000256" key="1">
    <source>
        <dbReference type="ARBA" id="ARBA00004496"/>
    </source>
</evidence>
<dbReference type="SUPFAM" id="SSF54637">
    <property type="entry name" value="Thioesterase/thiol ester dehydrase-isomerase"/>
    <property type="match status" value="1"/>
</dbReference>
<dbReference type="GO" id="GO:0005737">
    <property type="term" value="C:cytoplasm"/>
    <property type="evidence" value="ECO:0007669"/>
    <property type="project" value="UniProtKB-SubCell"/>
</dbReference>
<dbReference type="InterPro" id="IPR010084">
    <property type="entry name" value="FabZ"/>
</dbReference>
<dbReference type="GO" id="GO:0016020">
    <property type="term" value="C:membrane"/>
    <property type="evidence" value="ECO:0007669"/>
    <property type="project" value="GOC"/>
</dbReference>
<dbReference type="HAMAP" id="MF_00406">
    <property type="entry name" value="FabZ"/>
    <property type="match status" value="1"/>
</dbReference>
<keyword evidence="6 9" id="KW-0443">Lipid metabolism</keyword>
<protein>
    <recommendedName>
        <fullName evidence="9">3-hydroxyacyl-[acyl-carrier-protein] dehydratase FabZ</fullName>
        <ecNumber evidence="9">4.2.1.59</ecNumber>
    </recommendedName>
    <alternativeName>
        <fullName evidence="9">(3R)-hydroxymyristoyl-[acyl-carrier-protein] dehydratase</fullName>
        <shortName evidence="9">(3R)-hydroxymyristoyl-ACP dehydrase</shortName>
    </alternativeName>
    <alternativeName>
        <fullName evidence="9">Beta-hydroxyacyl-ACP dehydratase</fullName>
    </alternativeName>
</protein>
<dbReference type="EC" id="4.2.1.59" evidence="9"/>
<dbReference type="PANTHER" id="PTHR30272">
    <property type="entry name" value="3-HYDROXYACYL-[ACYL-CARRIER-PROTEIN] DEHYDRATASE"/>
    <property type="match status" value="1"/>
</dbReference>
<reference evidence="10 11" key="1">
    <citation type="submission" date="2018-06" db="EMBL/GenBank/DDBJ databases">
        <authorList>
            <consortium name="Pathogen Informatics"/>
            <person name="Doyle S."/>
        </authorList>
    </citation>
    <scope>NUCLEOTIDE SEQUENCE [LARGE SCALE GENOMIC DNA]</scope>
    <source>
        <strain evidence="10 11">NCTC13093</strain>
    </source>
</reference>
<dbReference type="NCBIfam" id="TIGR01750">
    <property type="entry name" value="fabZ"/>
    <property type="match status" value="1"/>
</dbReference>
<dbReference type="InterPro" id="IPR013114">
    <property type="entry name" value="FabA_FabZ"/>
</dbReference>
<dbReference type="AlphaFoldDB" id="A0A2X0WH43"/>
<dbReference type="FunFam" id="3.10.129.10:FF:000001">
    <property type="entry name" value="3-hydroxyacyl-[acyl-carrier-protein] dehydratase FabZ"/>
    <property type="match status" value="1"/>
</dbReference>
<comment type="subcellular location">
    <subcellularLocation>
        <location evidence="1 9">Cytoplasm</location>
    </subcellularLocation>
</comment>
<dbReference type="Proteomes" id="UP000250086">
    <property type="component" value="Unassembled WGS sequence"/>
</dbReference>
<evidence type="ECO:0000256" key="3">
    <source>
        <dbReference type="ARBA" id="ARBA00022490"/>
    </source>
</evidence>
<keyword evidence="7 9" id="KW-0456">Lyase</keyword>
<accession>A0A2X0WH43</accession>
<keyword evidence="4 9" id="KW-0444">Lipid biosynthesis</keyword>
<dbReference type="PANTHER" id="PTHR30272:SF1">
    <property type="entry name" value="3-HYDROXYACYL-[ACYL-CARRIER-PROTEIN] DEHYDRATASE"/>
    <property type="match status" value="1"/>
</dbReference>
<dbReference type="GO" id="GO:0019171">
    <property type="term" value="F:(3R)-hydroxyacyl-[acyl-carrier-protein] dehydratase activity"/>
    <property type="evidence" value="ECO:0007669"/>
    <property type="project" value="UniProtKB-EC"/>
</dbReference>
<dbReference type="NCBIfam" id="NF000582">
    <property type="entry name" value="PRK00006.1"/>
    <property type="match status" value="1"/>
</dbReference>
<comment type="similarity">
    <text evidence="2 9">Belongs to the thioester dehydratase family. FabZ subfamily.</text>
</comment>
<dbReference type="CDD" id="cd01288">
    <property type="entry name" value="FabZ"/>
    <property type="match status" value="1"/>
</dbReference>
<evidence type="ECO:0000256" key="9">
    <source>
        <dbReference type="HAMAP-Rule" id="MF_00406"/>
    </source>
</evidence>
<gene>
    <name evidence="10" type="primary">fabZ_2</name>
    <name evidence="9" type="synonym">fabZ</name>
    <name evidence="10" type="ORF">NCTC13093_01107</name>
</gene>
<evidence type="ECO:0000256" key="6">
    <source>
        <dbReference type="ARBA" id="ARBA00023098"/>
    </source>
</evidence>
<keyword evidence="3 9" id="KW-0963">Cytoplasm</keyword>
<dbReference type="EMBL" id="UAPV01000001">
    <property type="protein sequence ID" value="SPT69727.1"/>
    <property type="molecule type" value="Genomic_DNA"/>
</dbReference>
<evidence type="ECO:0000313" key="11">
    <source>
        <dbReference type="Proteomes" id="UP000250086"/>
    </source>
</evidence>
<dbReference type="GO" id="GO:0009245">
    <property type="term" value="P:lipid A biosynthetic process"/>
    <property type="evidence" value="ECO:0007669"/>
    <property type="project" value="UniProtKB-UniRule"/>
</dbReference>
<keyword evidence="11" id="KW-1185">Reference proteome</keyword>
<comment type="function">
    <text evidence="8 9">Involved in unsaturated fatty acids biosynthesis. Catalyzes the dehydration of short chain beta-hydroxyacyl-ACPs and long chain saturated and unsaturated beta-hydroxyacyl-ACPs.</text>
</comment>
<organism evidence="10 11">
    <name type="scientific">Anaerobiospirillum thomasii</name>
    <dbReference type="NCBI Taxonomy" id="179995"/>
    <lineage>
        <taxon>Bacteria</taxon>
        <taxon>Pseudomonadati</taxon>
        <taxon>Pseudomonadota</taxon>
        <taxon>Gammaproteobacteria</taxon>
        <taxon>Aeromonadales</taxon>
        <taxon>Succinivibrionaceae</taxon>
        <taxon>Anaerobiospirillum</taxon>
    </lineage>
</organism>
<evidence type="ECO:0000313" key="10">
    <source>
        <dbReference type="EMBL" id="SPT69727.1"/>
    </source>
</evidence>
<evidence type="ECO:0000256" key="4">
    <source>
        <dbReference type="ARBA" id="ARBA00022516"/>
    </source>
</evidence>
<dbReference type="Gene3D" id="3.10.129.10">
    <property type="entry name" value="Hotdog Thioesterase"/>
    <property type="match status" value="1"/>
</dbReference>
<sequence length="154" mass="17100">MSEGIVKTLSVEDIMELLPHRYPFLMIDKVVDYSITEEHKTLRAIKNVTFNEPYFQGHFPGKPVFPGVLILEAMAQATGVLAFTMVGKPAEGELYYFAAVDNARFKRPVVPGDQLVIDVEFLKEKRGIASFKGVATVDGEIACSADLMCAKRRS</sequence>
<dbReference type="GO" id="GO:0006633">
    <property type="term" value="P:fatty acid biosynthetic process"/>
    <property type="evidence" value="ECO:0007669"/>
    <property type="project" value="UniProtKB-UniRule"/>
</dbReference>
<proteinExistence type="inferred from homology"/>
<dbReference type="Pfam" id="PF07977">
    <property type="entry name" value="FabA"/>
    <property type="match status" value="1"/>
</dbReference>
<evidence type="ECO:0000256" key="5">
    <source>
        <dbReference type="ARBA" id="ARBA00022556"/>
    </source>
</evidence>
<evidence type="ECO:0000256" key="2">
    <source>
        <dbReference type="ARBA" id="ARBA00009174"/>
    </source>
</evidence>
<evidence type="ECO:0000256" key="7">
    <source>
        <dbReference type="ARBA" id="ARBA00023239"/>
    </source>
</evidence>
<keyword evidence="5 9" id="KW-0441">Lipid A biosynthesis</keyword>
<evidence type="ECO:0000256" key="8">
    <source>
        <dbReference type="ARBA" id="ARBA00025049"/>
    </source>
</evidence>
<comment type="catalytic activity">
    <reaction evidence="9">
        <text>a (3R)-hydroxyacyl-[ACP] = a (2E)-enoyl-[ACP] + H2O</text>
        <dbReference type="Rhea" id="RHEA:13097"/>
        <dbReference type="Rhea" id="RHEA-COMP:9925"/>
        <dbReference type="Rhea" id="RHEA-COMP:9945"/>
        <dbReference type="ChEBI" id="CHEBI:15377"/>
        <dbReference type="ChEBI" id="CHEBI:78784"/>
        <dbReference type="ChEBI" id="CHEBI:78827"/>
        <dbReference type="EC" id="4.2.1.59"/>
    </reaction>
</comment>
<feature type="active site" evidence="9">
    <location>
        <position position="58"/>
    </location>
</feature>
<dbReference type="InterPro" id="IPR029069">
    <property type="entry name" value="HotDog_dom_sf"/>
</dbReference>